<dbReference type="SUPFAM" id="SSF52047">
    <property type="entry name" value="RNI-like"/>
    <property type="match status" value="1"/>
</dbReference>
<organism evidence="1 2">
    <name type="scientific">Rhizopogon vesiculosus</name>
    <dbReference type="NCBI Taxonomy" id="180088"/>
    <lineage>
        <taxon>Eukaryota</taxon>
        <taxon>Fungi</taxon>
        <taxon>Dikarya</taxon>
        <taxon>Basidiomycota</taxon>
        <taxon>Agaricomycotina</taxon>
        <taxon>Agaricomycetes</taxon>
        <taxon>Agaricomycetidae</taxon>
        <taxon>Boletales</taxon>
        <taxon>Suillineae</taxon>
        <taxon>Rhizopogonaceae</taxon>
        <taxon>Rhizopogon</taxon>
    </lineage>
</organism>
<keyword evidence="2" id="KW-1185">Reference proteome</keyword>
<evidence type="ECO:0008006" key="3">
    <source>
        <dbReference type="Google" id="ProtNLM"/>
    </source>
</evidence>
<evidence type="ECO:0000313" key="2">
    <source>
        <dbReference type="Proteomes" id="UP000183567"/>
    </source>
</evidence>
<evidence type="ECO:0000313" key="1">
    <source>
        <dbReference type="EMBL" id="OJA07872.1"/>
    </source>
</evidence>
<proteinExistence type="predicted"/>
<comment type="caution">
    <text evidence="1">The sequence shown here is derived from an EMBL/GenBank/DDBJ whole genome shotgun (WGS) entry which is preliminary data.</text>
</comment>
<dbReference type="Proteomes" id="UP000183567">
    <property type="component" value="Unassembled WGS sequence"/>
</dbReference>
<gene>
    <name evidence="1" type="ORF">AZE42_08264</name>
</gene>
<dbReference type="EMBL" id="LVVM01006515">
    <property type="protein sequence ID" value="OJA07872.1"/>
    <property type="molecule type" value="Genomic_DNA"/>
</dbReference>
<sequence>MIVSNTHECFQVLDLDLQISKSMNRPTFRSISPILPVETLELIFSHLERHELVPVIGSSSLFHNTASRVLYRTITETSSVRAVQLVKTLASNNAYPKYVRSIDLDFANNIITANLLRLLHRVLQRVNSLTTLILDFSTTDNTADVAWIFEGCSFSLMSFTSSMRCDLSLARFLATQPRITELSLRGFDMVYDFELEPMALPKLEHFRTVMSCPDIIREVLKGRPVQSVSMSLHAGDVNTSLDSLLLSATAIKRLTVMSFESEPPITLIPLIADRLPQLEAFHLVVLMTNYTQVRFQAMHGVILRLLIYADDCFQETLLELSASLAQFKALKYLTFMAPGVATSFNDERSIAEAWSKACPTLQTIILPKGLVWFQRDENWACLRDSEE</sequence>
<dbReference type="OrthoDB" id="3178870at2759"/>
<protein>
    <recommendedName>
        <fullName evidence="3">F-box domain-containing protein</fullName>
    </recommendedName>
</protein>
<dbReference type="AlphaFoldDB" id="A0A1J8Q3P5"/>
<dbReference type="InterPro" id="IPR032675">
    <property type="entry name" value="LRR_dom_sf"/>
</dbReference>
<reference evidence="1 2" key="1">
    <citation type="submission" date="2016-03" db="EMBL/GenBank/DDBJ databases">
        <title>Comparative genomics of the ectomycorrhizal sister species Rhizopogon vinicolor and Rhizopogon vesiculosus (Basidiomycota: Boletales) reveals a divergence of the mating type B locus.</title>
        <authorList>
            <person name="Mujic A.B."/>
            <person name="Kuo A."/>
            <person name="Tritt A."/>
            <person name="Lipzen A."/>
            <person name="Chen C."/>
            <person name="Johnson J."/>
            <person name="Sharma A."/>
            <person name="Barry K."/>
            <person name="Grigoriev I.V."/>
            <person name="Spatafora J.W."/>
        </authorList>
    </citation>
    <scope>NUCLEOTIDE SEQUENCE [LARGE SCALE GENOMIC DNA]</scope>
    <source>
        <strain evidence="1 2">AM-OR11-056</strain>
    </source>
</reference>
<name>A0A1J8Q3P5_9AGAM</name>
<dbReference type="Gene3D" id="3.80.10.10">
    <property type="entry name" value="Ribonuclease Inhibitor"/>
    <property type="match status" value="1"/>
</dbReference>
<accession>A0A1J8Q3P5</accession>